<dbReference type="GO" id="GO:0003676">
    <property type="term" value="F:nucleic acid binding"/>
    <property type="evidence" value="ECO:0007669"/>
    <property type="project" value="InterPro"/>
</dbReference>
<feature type="coiled-coil region" evidence="1">
    <location>
        <begin position="177"/>
        <end position="224"/>
    </location>
</feature>
<dbReference type="Pfam" id="PF17921">
    <property type="entry name" value="Integrase_H2C2"/>
    <property type="match status" value="1"/>
</dbReference>
<dbReference type="OrthoDB" id="1750196at2759"/>
<dbReference type="PANTHER" id="PTHR35046:SF9">
    <property type="entry name" value="RNA-DIRECTED DNA POLYMERASE"/>
    <property type="match status" value="1"/>
</dbReference>
<evidence type="ECO:0000259" key="2">
    <source>
        <dbReference type="Pfam" id="PF17921"/>
    </source>
</evidence>
<dbReference type="STRING" id="157652.A0A371I658"/>
<dbReference type="EMBL" id="QJKJ01000826">
    <property type="protein sequence ID" value="RDY10522.1"/>
    <property type="molecule type" value="Genomic_DNA"/>
</dbReference>
<keyword evidence="1" id="KW-0175">Coiled coil</keyword>
<dbReference type="InterPro" id="IPR012337">
    <property type="entry name" value="RNaseH-like_sf"/>
</dbReference>
<dbReference type="Proteomes" id="UP000257109">
    <property type="component" value="Unassembled WGS sequence"/>
</dbReference>
<proteinExistence type="predicted"/>
<evidence type="ECO:0000313" key="4">
    <source>
        <dbReference type="Proteomes" id="UP000257109"/>
    </source>
</evidence>
<organism evidence="3 4">
    <name type="scientific">Mucuna pruriens</name>
    <name type="common">Velvet bean</name>
    <name type="synonym">Dolichos pruriens</name>
    <dbReference type="NCBI Taxonomy" id="157652"/>
    <lineage>
        <taxon>Eukaryota</taxon>
        <taxon>Viridiplantae</taxon>
        <taxon>Streptophyta</taxon>
        <taxon>Embryophyta</taxon>
        <taxon>Tracheophyta</taxon>
        <taxon>Spermatophyta</taxon>
        <taxon>Magnoliopsida</taxon>
        <taxon>eudicotyledons</taxon>
        <taxon>Gunneridae</taxon>
        <taxon>Pentapetalae</taxon>
        <taxon>rosids</taxon>
        <taxon>fabids</taxon>
        <taxon>Fabales</taxon>
        <taxon>Fabaceae</taxon>
        <taxon>Papilionoideae</taxon>
        <taxon>50 kb inversion clade</taxon>
        <taxon>NPAAA clade</taxon>
        <taxon>indigoferoid/millettioid clade</taxon>
        <taxon>Phaseoleae</taxon>
        <taxon>Mucuna</taxon>
    </lineage>
</organism>
<dbReference type="InterPro" id="IPR036397">
    <property type="entry name" value="RNaseH_sf"/>
</dbReference>
<feature type="non-terminal residue" evidence="3">
    <location>
        <position position="1"/>
    </location>
</feature>
<protein>
    <recommendedName>
        <fullName evidence="2">Integrase zinc-binding domain-containing protein</fullName>
    </recommendedName>
</protein>
<evidence type="ECO:0000256" key="1">
    <source>
        <dbReference type="SAM" id="Coils"/>
    </source>
</evidence>
<sequence>MPMSSIRQLLMKETREGGLIGHFGELNTFEILNEHLFWSHIRKDVHNISKNSPHGLYTSLLIPTTPWIGTSVDFVLGLSRPKGGRDSIFVVVDRFSKMNHFVPCHKSDDIFHVANLFFREVVMIHGLPRTIVLVKDTKFLGHFGRSLWSRLGTKLLFSTICHLQTNGQTKLRLLRVVANLQERTEEQARLTDEEEAEKSHEEEIRWAEEREARLREQLELLRSMKGHTDPPPSLVAWGQPFSEHIDGTPIPPQFRELVVDPFDGLQDPCVHLQTFQIDDLISCKLFLGTLRGVAMRWFSDLPPRSIKYFLDLVATLESQFAANREKHLEVVD</sequence>
<dbReference type="AlphaFoldDB" id="A0A371I658"/>
<reference evidence="3" key="1">
    <citation type="submission" date="2018-05" db="EMBL/GenBank/DDBJ databases">
        <title>Draft genome of Mucuna pruriens seed.</title>
        <authorList>
            <person name="Nnadi N.E."/>
            <person name="Vos R."/>
            <person name="Hasami M.H."/>
            <person name="Devisetty U.K."/>
            <person name="Aguiy J.C."/>
        </authorList>
    </citation>
    <scope>NUCLEOTIDE SEQUENCE [LARGE SCALE GENOMIC DNA]</scope>
    <source>
        <strain evidence="3">JCA_2017</strain>
    </source>
</reference>
<evidence type="ECO:0000313" key="3">
    <source>
        <dbReference type="EMBL" id="RDY10522.1"/>
    </source>
</evidence>
<accession>A0A371I658</accession>
<dbReference type="PANTHER" id="PTHR35046">
    <property type="entry name" value="ZINC KNUCKLE (CCHC-TYPE) FAMILY PROTEIN"/>
    <property type="match status" value="1"/>
</dbReference>
<keyword evidence="4" id="KW-1185">Reference proteome</keyword>
<comment type="caution">
    <text evidence="3">The sequence shown here is derived from an EMBL/GenBank/DDBJ whole genome shotgun (WGS) entry which is preliminary data.</text>
</comment>
<name>A0A371I658_MUCPR</name>
<feature type="domain" description="Integrase zinc-binding" evidence="2">
    <location>
        <begin position="5"/>
        <end position="51"/>
    </location>
</feature>
<dbReference type="Gene3D" id="3.30.420.10">
    <property type="entry name" value="Ribonuclease H-like superfamily/Ribonuclease H"/>
    <property type="match status" value="1"/>
</dbReference>
<dbReference type="InterPro" id="IPR041588">
    <property type="entry name" value="Integrase_H2C2"/>
</dbReference>
<dbReference type="SUPFAM" id="SSF53098">
    <property type="entry name" value="Ribonuclease H-like"/>
    <property type="match status" value="1"/>
</dbReference>
<gene>
    <name evidence="3" type="ORF">CR513_04945</name>
</gene>